<evidence type="ECO:0000256" key="1">
    <source>
        <dbReference type="ARBA" id="ARBA00004651"/>
    </source>
</evidence>
<organism evidence="10 11">
    <name type="scientific">Desulfomicrobium apsheronum</name>
    <dbReference type="NCBI Taxonomy" id="52560"/>
    <lineage>
        <taxon>Bacteria</taxon>
        <taxon>Pseudomonadati</taxon>
        <taxon>Thermodesulfobacteriota</taxon>
        <taxon>Desulfovibrionia</taxon>
        <taxon>Desulfovibrionales</taxon>
        <taxon>Desulfomicrobiaceae</taxon>
        <taxon>Desulfomicrobium</taxon>
    </lineage>
</organism>
<sequence>MKFVSLRRLSALCLKETRQILRDPSSGVIAFILPMILLVIFGYGLNLDTTRLRMGLCDEDGGPVAASFTAKLTGSTYFEIFPGSRAELDTLLETGVIRGYAVLAQDFSRIVDQGRETTPIQVITDGAEPNTANFMAAFMKNVWQEWRQTRAKDQGRDAVQGARVEVRYWYNAAAISRHYLIPGSITIIMTVIGAMLTSLVVAREWERGTMEALLASPVTRTELLLSKLLPYYVLGMISMSVVALSAVHLMGVPFRGSVGALLLVTTVFLLSMLGIGLLISSVMRNQFDSAQTTLNVAFLPAVMLSGAFFVIASMPAPVRALTYLLPPRYLVSSLQTIFLAGDVWEILIPDILFLTGTSVLFLTLTALKTVRRLDA</sequence>
<feature type="transmembrane region" description="Helical" evidence="8">
    <location>
        <begin position="229"/>
        <end position="252"/>
    </location>
</feature>
<comment type="similarity">
    <text evidence="2">Belongs to the ABC-2 integral membrane protein family.</text>
</comment>
<dbReference type="STRING" id="52560.SAMN04488082_102174"/>
<feature type="transmembrane region" description="Helical" evidence="8">
    <location>
        <begin position="294"/>
        <end position="316"/>
    </location>
</feature>
<keyword evidence="6 8" id="KW-1133">Transmembrane helix</keyword>
<reference evidence="11" key="1">
    <citation type="submission" date="2016-10" db="EMBL/GenBank/DDBJ databases">
        <authorList>
            <person name="Varghese N."/>
            <person name="Submissions S."/>
        </authorList>
    </citation>
    <scope>NUCLEOTIDE SEQUENCE [LARGE SCALE GENOMIC DNA]</scope>
    <source>
        <strain evidence="11">DSM 5918</strain>
    </source>
</reference>
<keyword evidence="5 8" id="KW-0812">Transmembrane</keyword>
<dbReference type="AlphaFoldDB" id="A0A1I3Q0Z2"/>
<dbReference type="PANTHER" id="PTHR30294">
    <property type="entry name" value="MEMBRANE COMPONENT OF ABC TRANSPORTER YHHJ-RELATED"/>
    <property type="match status" value="1"/>
</dbReference>
<dbReference type="GO" id="GO:0140359">
    <property type="term" value="F:ABC-type transporter activity"/>
    <property type="evidence" value="ECO:0007669"/>
    <property type="project" value="InterPro"/>
</dbReference>
<protein>
    <submittedName>
        <fullName evidence="10">ABC-2 type transport system permease protein</fullName>
    </submittedName>
</protein>
<feature type="transmembrane region" description="Helical" evidence="8">
    <location>
        <begin position="346"/>
        <end position="367"/>
    </location>
</feature>
<feature type="transmembrane region" description="Helical" evidence="8">
    <location>
        <begin position="28"/>
        <end position="45"/>
    </location>
</feature>
<dbReference type="RefSeq" id="WP_092372646.1">
    <property type="nucleotide sequence ID" value="NZ_FORX01000002.1"/>
</dbReference>
<evidence type="ECO:0000313" key="10">
    <source>
        <dbReference type="EMBL" id="SFJ27310.1"/>
    </source>
</evidence>
<evidence type="ECO:0000256" key="8">
    <source>
        <dbReference type="SAM" id="Phobius"/>
    </source>
</evidence>
<evidence type="ECO:0000256" key="6">
    <source>
        <dbReference type="ARBA" id="ARBA00022989"/>
    </source>
</evidence>
<keyword evidence="3" id="KW-0813">Transport</keyword>
<dbReference type="Proteomes" id="UP000198635">
    <property type="component" value="Unassembled WGS sequence"/>
</dbReference>
<proteinExistence type="inferred from homology"/>
<comment type="subcellular location">
    <subcellularLocation>
        <location evidence="1">Cell membrane</location>
        <topology evidence="1">Multi-pass membrane protein</topology>
    </subcellularLocation>
</comment>
<evidence type="ECO:0000256" key="7">
    <source>
        <dbReference type="ARBA" id="ARBA00023136"/>
    </source>
</evidence>
<accession>A0A1I3Q0Z2</accession>
<evidence type="ECO:0000256" key="3">
    <source>
        <dbReference type="ARBA" id="ARBA00022448"/>
    </source>
</evidence>
<keyword evidence="11" id="KW-1185">Reference proteome</keyword>
<gene>
    <name evidence="10" type="ORF">SAMN04488082_102174</name>
</gene>
<evidence type="ECO:0000313" key="11">
    <source>
        <dbReference type="Proteomes" id="UP000198635"/>
    </source>
</evidence>
<dbReference type="PROSITE" id="PS51012">
    <property type="entry name" value="ABC_TM2"/>
    <property type="match status" value="1"/>
</dbReference>
<feature type="transmembrane region" description="Helical" evidence="8">
    <location>
        <begin position="179"/>
        <end position="202"/>
    </location>
</feature>
<evidence type="ECO:0000256" key="5">
    <source>
        <dbReference type="ARBA" id="ARBA00022692"/>
    </source>
</evidence>
<feature type="domain" description="ABC transmembrane type-2" evidence="9">
    <location>
        <begin position="136"/>
        <end position="372"/>
    </location>
</feature>
<feature type="transmembrane region" description="Helical" evidence="8">
    <location>
        <begin position="258"/>
        <end position="282"/>
    </location>
</feature>
<evidence type="ECO:0000259" key="9">
    <source>
        <dbReference type="PROSITE" id="PS51012"/>
    </source>
</evidence>
<dbReference type="InterPro" id="IPR013525">
    <property type="entry name" value="ABC2_TM"/>
</dbReference>
<dbReference type="Pfam" id="PF12698">
    <property type="entry name" value="ABC2_membrane_3"/>
    <property type="match status" value="1"/>
</dbReference>
<dbReference type="Gene3D" id="3.40.1710.10">
    <property type="entry name" value="abc type-2 transporter like domain"/>
    <property type="match status" value="1"/>
</dbReference>
<dbReference type="EMBL" id="FORX01000002">
    <property type="protein sequence ID" value="SFJ27310.1"/>
    <property type="molecule type" value="Genomic_DNA"/>
</dbReference>
<dbReference type="InterPro" id="IPR051449">
    <property type="entry name" value="ABC-2_transporter_component"/>
</dbReference>
<dbReference type="OrthoDB" id="9808686at2"/>
<dbReference type="InterPro" id="IPR047817">
    <property type="entry name" value="ABC2_TM_bact-type"/>
</dbReference>
<dbReference type="GO" id="GO:0005886">
    <property type="term" value="C:plasma membrane"/>
    <property type="evidence" value="ECO:0007669"/>
    <property type="project" value="UniProtKB-SubCell"/>
</dbReference>
<evidence type="ECO:0000256" key="4">
    <source>
        <dbReference type="ARBA" id="ARBA00022475"/>
    </source>
</evidence>
<keyword evidence="4" id="KW-1003">Cell membrane</keyword>
<keyword evidence="7 8" id="KW-0472">Membrane</keyword>
<evidence type="ECO:0000256" key="2">
    <source>
        <dbReference type="ARBA" id="ARBA00007783"/>
    </source>
</evidence>
<dbReference type="PANTHER" id="PTHR30294:SF29">
    <property type="entry name" value="MULTIDRUG ABC TRANSPORTER PERMEASE YBHS-RELATED"/>
    <property type="match status" value="1"/>
</dbReference>
<name>A0A1I3Q0Z2_9BACT</name>